<reference evidence="3" key="1">
    <citation type="submission" date="2014-11" db="EMBL/GenBank/DDBJ databases">
        <authorList>
            <person name="Amaro Gonzalez C."/>
        </authorList>
    </citation>
    <scope>NUCLEOTIDE SEQUENCE</scope>
</reference>
<feature type="region of interest" description="Disordered" evidence="1">
    <location>
        <begin position="85"/>
        <end position="108"/>
    </location>
</feature>
<evidence type="ECO:0000313" key="3">
    <source>
        <dbReference type="EMBL" id="JAH95495.1"/>
    </source>
</evidence>
<feature type="transmembrane region" description="Helical" evidence="2">
    <location>
        <begin position="12"/>
        <end position="31"/>
    </location>
</feature>
<proteinExistence type="predicted"/>
<feature type="transmembrane region" description="Helical" evidence="2">
    <location>
        <begin position="37"/>
        <end position="60"/>
    </location>
</feature>
<protein>
    <submittedName>
        <fullName evidence="3">Uncharacterized protein</fullName>
    </submittedName>
</protein>
<accession>A0A0E9X0T1</accession>
<evidence type="ECO:0000256" key="1">
    <source>
        <dbReference type="SAM" id="MobiDB-lite"/>
    </source>
</evidence>
<sequence>MKVVSNLILRSLLSISPTDPLCSVIFLFLLLPGHETYSAWSPFFVCKVFFIPGSVTSFRLGASAWVHALKGFLLSGCLSPRDDIQGGRSRRRHAPYSELPATPLRFAT</sequence>
<keyword evidence="2" id="KW-0472">Membrane</keyword>
<evidence type="ECO:0000256" key="2">
    <source>
        <dbReference type="SAM" id="Phobius"/>
    </source>
</evidence>
<dbReference type="AlphaFoldDB" id="A0A0E9X0T1"/>
<keyword evidence="2" id="KW-0812">Transmembrane</keyword>
<reference evidence="3" key="2">
    <citation type="journal article" date="2015" name="Fish Shellfish Immunol.">
        <title>Early steps in the European eel (Anguilla anguilla)-Vibrio vulnificus interaction in the gills: Role of the RtxA13 toxin.</title>
        <authorList>
            <person name="Callol A."/>
            <person name="Pajuelo D."/>
            <person name="Ebbesson L."/>
            <person name="Teles M."/>
            <person name="MacKenzie S."/>
            <person name="Amaro C."/>
        </authorList>
    </citation>
    <scope>NUCLEOTIDE SEQUENCE</scope>
</reference>
<keyword evidence="2" id="KW-1133">Transmembrane helix</keyword>
<name>A0A0E9X0T1_ANGAN</name>
<dbReference type="EMBL" id="GBXM01013082">
    <property type="protein sequence ID" value="JAH95495.1"/>
    <property type="molecule type" value="Transcribed_RNA"/>
</dbReference>
<organism evidence="3">
    <name type="scientific">Anguilla anguilla</name>
    <name type="common">European freshwater eel</name>
    <name type="synonym">Muraena anguilla</name>
    <dbReference type="NCBI Taxonomy" id="7936"/>
    <lineage>
        <taxon>Eukaryota</taxon>
        <taxon>Metazoa</taxon>
        <taxon>Chordata</taxon>
        <taxon>Craniata</taxon>
        <taxon>Vertebrata</taxon>
        <taxon>Euteleostomi</taxon>
        <taxon>Actinopterygii</taxon>
        <taxon>Neopterygii</taxon>
        <taxon>Teleostei</taxon>
        <taxon>Anguilliformes</taxon>
        <taxon>Anguillidae</taxon>
        <taxon>Anguilla</taxon>
    </lineage>
</organism>